<dbReference type="InterPro" id="IPR016181">
    <property type="entry name" value="Acyl_CoA_acyltransferase"/>
</dbReference>
<keyword evidence="2" id="KW-0012">Acyltransferase</keyword>
<feature type="domain" description="N-acetyltransferase" evidence="3">
    <location>
        <begin position="17"/>
        <end position="167"/>
    </location>
</feature>
<dbReference type="PANTHER" id="PTHR42919:SF8">
    <property type="entry name" value="N-ALPHA-ACETYLTRANSFERASE 50"/>
    <property type="match status" value="1"/>
</dbReference>
<dbReference type="Gene3D" id="3.40.630.30">
    <property type="match status" value="1"/>
</dbReference>
<dbReference type="InterPro" id="IPR051556">
    <property type="entry name" value="N-term/lysine_N-AcTrnsfr"/>
</dbReference>
<sequence length="167" mass="19571">MIIKYYEFRGGLSMNNFEIVSGSVELLDLVQPLWEKLKKHHEMNSSYFSDRINGLTFQVRKNKFIKDKTLKVKIDLIKESKNELYIGYCISTINEDLAGEIDSLYLDKEYRKYGLGDKLMNSALEWLDSNQVKTKIIGVAEGNENVLEFYKKYGFYKRSVILQQVKK</sequence>
<keyword evidence="5" id="KW-1185">Reference proteome</keyword>
<name>A0A1M6EA33_9CLOT</name>
<dbReference type="PROSITE" id="PS51186">
    <property type="entry name" value="GNAT"/>
    <property type="match status" value="1"/>
</dbReference>
<dbReference type="GO" id="GO:0016747">
    <property type="term" value="F:acyltransferase activity, transferring groups other than amino-acyl groups"/>
    <property type="evidence" value="ECO:0007669"/>
    <property type="project" value="InterPro"/>
</dbReference>
<dbReference type="AlphaFoldDB" id="A0A1M6EA33"/>
<gene>
    <name evidence="4" type="ORF">SAMN05444401_1502</name>
</gene>
<protein>
    <submittedName>
        <fullName evidence="4">Acetyltransferase (GNAT) family protein</fullName>
    </submittedName>
</protein>
<reference evidence="4 5" key="1">
    <citation type="submission" date="2016-11" db="EMBL/GenBank/DDBJ databases">
        <authorList>
            <person name="Jaros S."/>
            <person name="Januszkiewicz K."/>
            <person name="Wedrychowicz H."/>
        </authorList>
    </citation>
    <scope>NUCLEOTIDE SEQUENCE [LARGE SCALE GENOMIC DNA]</scope>
    <source>
        <strain evidence="4 5">DSM 21864</strain>
    </source>
</reference>
<dbReference type="SUPFAM" id="SSF55729">
    <property type="entry name" value="Acyl-CoA N-acyltransferases (Nat)"/>
    <property type="match status" value="1"/>
</dbReference>
<evidence type="ECO:0000256" key="1">
    <source>
        <dbReference type="ARBA" id="ARBA00022679"/>
    </source>
</evidence>
<dbReference type="Pfam" id="PF00583">
    <property type="entry name" value="Acetyltransf_1"/>
    <property type="match status" value="1"/>
</dbReference>
<dbReference type="EMBL" id="FQZO01000002">
    <property type="protein sequence ID" value="SHI82273.1"/>
    <property type="molecule type" value="Genomic_DNA"/>
</dbReference>
<proteinExistence type="predicted"/>
<keyword evidence="1 4" id="KW-0808">Transferase</keyword>
<dbReference type="Proteomes" id="UP000184080">
    <property type="component" value="Unassembled WGS sequence"/>
</dbReference>
<accession>A0A1M6EA33</accession>
<organism evidence="4 5">
    <name type="scientific">Clostridium amylolyticum</name>
    <dbReference type="NCBI Taxonomy" id="1121298"/>
    <lineage>
        <taxon>Bacteria</taxon>
        <taxon>Bacillati</taxon>
        <taxon>Bacillota</taxon>
        <taxon>Clostridia</taxon>
        <taxon>Eubacteriales</taxon>
        <taxon>Clostridiaceae</taxon>
        <taxon>Clostridium</taxon>
    </lineage>
</organism>
<evidence type="ECO:0000313" key="5">
    <source>
        <dbReference type="Proteomes" id="UP000184080"/>
    </source>
</evidence>
<evidence type="ECO:0000313" key="4">
    <source>
        <dbReference type="EMBL" id="SHI82273.1"/>
    </source>
</evidence>
<dbReference type="CDD" id="cd04301">
    <property type="entry name" value="NAT_SF"/>
    <property type="match status" value="1"/>
</dbReference>
<dbReference type="PANTHER" id="PTHR42919">
    <property type="entry name" value="N-ALPHA-ACETYLTRANSFERASE"/>
    <property type="match status" value="1"/>
</dbReference>
<evidence type="ECO:0000259" key="3">
    <source>
        <dbReference type="PROSITE" id="PS51186"/>
    </source>
</evidence>
<evidence type="ECO:0000256" key="2">
    <source>
        <dbReference type="ARBA" id="ARBA00023315"/>
    </source>
</evidence>
<dbReference type="InterPro" id="IPR000182">
    <property type="entry name" value="GNAT_dom"/>
</dbReference>
<dbReference type="STRING" id="1121298.SAMN05444401_1502"/>